<dbReference type="EMBL" id="MU393435">
    <property type="protein sequence ID" value="KAI4868778.1"/>
    <property type="molecule type" value="Genomic_DNA"/>
</dbReference>
<reference evidence="1 2" key="1">
    <citation type="journal article" date="2022" name="New Phytol.">
        <title>Ecological generalism drives hyperdiversity of secondary metabolite gene clusters in xylarialean endophytes.</title>
        <authorList>
            <person name="Franco M.E.E."/>
            <person name="Wisecaver J.H."/>
            <person name="Arnold A.E."/>
            <person name="Ju Y.M."/>
            <person name="Slot J.C."/>
            <person name="Ahrendt S."/>
            <person name="Moore L.P."/>
            <person name="Eastman K.E."/>
            <person name="Scott K."/>
            <person name="Konkel Z."/>
            <person name="Mondo S.J."/>
            <person name="Kuo A."/>
            <person name="Hayes R.D."/>
            <person name="Haridas S."/>
            <person name="Andreopoulos B."/>
            <person name="Riley R."/>
            <person name="LaButti K."/>
            <person name="Pangilinan J."/>
            <person name="Lipzen A."/>
            <person name="Amirebrahimi M."/>
            <person name="Yan J."/>
            <person name="Adam C."/>
            <person name="Keymanesh K."/>
            <person name="Ng V."/>
            <person name="Louie K."/>
            <person name="Northen T."/>
            <person name="Drula E."/>
            <person name="Henrissat B."/>
            <person name="Hsieh H.M."/>
            <person name="Youens-Clark K."/>
            <person name="Lutzoni F."/>
            <person name="Miadlikowska J."/>
            <person name="Eastwood D.C."/>
            <person name="Hamelin R.C."/>
            <person name="Grigoriev I.V."/>
            <person name="U'Ren J.M."/>
        </authorList>
    </citation>
    <scope>NUCLEOTIDE SEQUENCE [LARGE SCALE GENOMIC DNA]</scope>
    <source>
        <strain evidence="1 2">CBS 119005</strain>
    </source>
</reference>
<keyword evidence="2" id="KW-1185">Reference proteome</keyword>
<evidence type="ECO:0000313" key="1">
    <source>
        <dbReference type="EMBL" id="KAI4868778.1"/>
    </source>
</evidence>
<evidence type="ECO:0000313" key="2">
    <source>
        <dbReference type="Proteomes" id="UP001497700"/>
    </source>
</evidence>
<sequence length="701" mass="77975">MTGMPSHTNLFADSGAPICIIPSAEAFVYLTREEKIYAHHMCRASFLGTRIVLRQTSEESEAIFDLIMGLYKSVDGNWGTLVTKGAVAIQDLEYFLEYAAMFLANVGNYRSTGDQKFIPRISSEALEALCAGHNETKTLFVKAVEGMYALSPYQYGYSADEGCASGYYPGFDPLNKLDIDRVQDFLQLNQVLSENTRVTKHVESGGLAVLVASAETAWKPIISPTHDLSHPDRVAVSIGTGDFSGPLHNIIQELEHAESYAANQTQKDMIHALIESLRTGDHHKFKSSQALWVQDHSPTVETIIGFIETYQDPHGVWGAWEGIVAIVSKQQSRKFSELVNRSSEFIALLPWNGTFAGLGKGQVSEFESENFIKPDFTSLDTLGFLKSESPAGLNLPNFEDICQSVGCKNLEFGNVNNANPPDEDIPFVKVEEVEFLRKYREKAFEVMVACHELLGHGSGRLLVEHEPGQYNFDPNKLPVDPITGKAIDSWYKPGDGWYGLFGSDANAIEECRAEGVALLLLPNMDILGIFGYTKASEPSAQDVVYAGYLNFIYGAIKGLSSWNPETKKWGQSHRRGRFALLRCMLECGDDLLSLIEMDDNIKIALNRSAIRSHAIPAISRFLLALQVYRSTANVSEGVRLINRYSKVDGVFARYRSIVLARDPPRIQYVQPNTFLEGREVQLRYYPATKGGLIQSWAERNV</sequence>
<gene>
    <name evidence="1" type="ORF">F4820DRAFT_408717</name>
</gene>
<accession>A0ACB9ZAX2</accession>
<name>A0ACB9ZAX2_9PEZI</name>
<organism evidence="1 2">
    <name type="scientific">Hypoxylon rubiginosum</name>
    <dbReference type="NCBI Taxonomy" id="110542"/>
    <lineage>
        <taxon>Eukaryota</taxon>
        <taxon>Fungi</taxon>
        <taxon>Dikarya</taxon>
        <taxon>Ascomycota</taxon>
        <taxon>Pezizomycotina</taxon>
        <taxon>Sordariomycetes</taxon>
        <taxon>Xylariomycetidae</taxon>
        <taxon>Xylariales</taxon>
        <taxon>Hypoxylaceae</taxon>
        <taxon>Hypoxylon</taxon>
    </lineage>
</organism>
<comment type="caution">
    <text evidence="1">The sequence shown here is derived from an EMBL/GenBank/DDBJ whole genome shotgun (WGS) entry which is preliminary data.</text>
</comment>
<protein>
    <submittedName>
        <fullName evidence="1">Dipeptidylpeptidase III</fullName>
    </submittedName>
</protein>
<dbReference type="Proteomes" id="UP001497700">
    <property type="component" value="Unassembled WGS sequence"/>
</dbReference>
<proteinExistence type="predicted"/>